<dbReference type="Gene3D" id="2.40.170.20">
    <property type="entry name" value="TonB-dependent receptor, beta-barrel domain"/>
    <property type="match status" value="1"/>
</dbReference>
<dbReference type="SUPFAM" id="SSF56935">
    <property type="entry name" value="Porins"/>
    <property type="match status" value="1"/>
</dbReference>
<keyword evidence="4 7" id="KW-0812">Transmembrane</keyword>
<dbReference type="Proteomes" id="UP001230496">
    <property type="component" value="Chromosome"/>
</dbReference>
<dbReference type="AlphaFoldDB" id="A0AA51N8Q1"/>
<evidence type="ECO:0000256" key="7">
    <source>
        <dbReference type="PROSITE-ProRule" id="PRU01360"/>
    </source>
</evidence>
<dbReference type="InterPro" id="IPR041700">
    <property type="entry name" value="OMP_b-brl_3"/>
</dbReference>
<feature type="signal peptide" evidence="8">
    <location>
        <begin position="1"/>
        <end position="19"/>
    </location>
</feature>
<dbReference type="InterPro" id="IPR037066">
    <property type="entry name" value="Plug_dom_sf"/>
</dbReference>
<dbReference type="PANTHER" id="PTHR40980:SF4">
    <property type="entry name" value="TONB-DEPENDENT RECEPTOR-LIKE BETA-BARREL DOMAIN-CONTAINING PROTEIN"/>
    <property type="match status" value="1"/>
</dbReference>
<feature type="domain" description="Outer membrane protein beta-barrel" evidence="10">
    <location>
        <begin position="370"/>
        <end position="783"/>
    </location>
</feature>
<name>A0AA51N8Q1_9BACT</name>
<reference evidence="11 12" key="1">
    <citation type="submission" date="2023-08" db="EMBL/GenBank/DDBJ databases">
        <title>Comparative genomics and taxonomic characterization of three novel marine species of genus Marivirga.</title>
        <authorList>
            <person name="Muhammad N."/>
            <person name="Kim S.-G."/>
        </authorList>
    </citation>
    <scope>NUCLEOTIDE SEQUENCE [LARGE SCALE GENOMIC DNA]</scope>
    <source>
        <strain evidence="11 12">BDSF4-3</strain>
    </source>
</reference>
<dbReference type="Pfam" id="PF13620">
    <property type="entry name" value="CarboxypepD_reg"/>
    <property type="match status" value="1"/>
</dbReference>
<evidence type="ECO:0000313" key="11">
    <source>
        <dbReference type="EMBL" id="WMN10663.1"/>
    </source>
</evidence>
<dbReference type="Gene3D" id="2.170.130.10">
    <property type="entry name" value="TonB-dependent receptor, plug domain"/>
    <property type="match status" value="1"/>
</dbReference>
<evidence type="ECO:0000259" key="9">
    <source>
        <dbReference type="Pfam" id="PF07715"/>
    </source>
</evidence>
<comment type="similarity">
    <text evidence="7">Belongs to the TonB-dependent receptor family.</text>
</comment>
<evidence type="ECO:0000256" key="6">
    <source>
        <dbReference type="ARBA" id="ARBA00023237"/>
    </source>
</evidence>
<evidence type="ECO:0000259" key="10">
    <source>
        <dbReference type="Pfam" id="PF14905"/>
    </source>
</evidence>
<dbReference type="InterPro" id="IPR039426">
    <property type="entry name" value="TonB-dep_rcpt-like"/>
</dbReference>
<evidence type="ECO:0000256" key="1">
    <source>
        <dbReference type="ARBA" id="ARBA00004571"/>
    </source>
</evidence>
<dbReference type="Pfam" id="PF07715">
    <property type="entry name" value="Plug"/>
    <property type="match status" value="1"/>
</dbReference>
<keyword evidence="2 7" id="KW-0813">Transport</keyword>
<comment type="subcellular location">
    <subcellularLocation>
        <location evidence="1 7">Cell outer membrane</location>
        <topology evidence="1 7">Multi-pass membrane protein</topology>
    </subcellularLocation>
</comment>
<sequence>MKYTLILFLSFLILNPVFAQNAIVEGIISDPDSGKVIPFAQVAFYQSDSQSPVTGATTDESGSFNISIEPGDYRMIVSFVGYQDFEQKITVHEGGVNLGDIELSVEEEIMDEVVVEGNEVRRPVMTTMEGMEIKPDETIANVGGTLLDILRNTPSVNVSDDGSVSLRGSGSTNVLIDGRNSALATDLEQIPASAIETVEIINNPNAKYDASADGGVINIKLKRGEELGTNARAELTMGTRMRTNASVNLSQRTARYAIYGGYSYRKWPRVGSRETERRSTFNGENELFRQEQEGRNEDSEHTVNYGGDYFWGQNKLSIEGVFNTEDESDYESSKAFIQNLDNDEFSTRYVRNNNETEQNYTYDNALIYERDFDDKDKFFRALASVSIRDQVENQKIDIYNNTLEDEGRDPNRIEGSTTDEFRNTSVIQLDYATPVLGGLIETGYKSIFRKFDNDYKYGLGNPQSENFQSYDSISNRFIYQDQIHALYAIYSDSIPNFNYAVGLRAEQTLLENELLNVENSLVAVEDLNNNQRYLDFFPSVQLAYHLNDHHILKSTYSRRIDRPNGWSLNPFPDFADSLNVRVGAPNLQPEYINSFELGHMYQKGGFTLTTNAFYRRINGQVDWIVRVEDGISYRGPQNLNTADLYGVEFINTTELADWWNLNASYSIFESRIDGTNLDESFTNRGLSWYAKVTTDISLPLGINLQFTGNYFAPEIEAQGRDLARYYVDGSLQRYFLNKQLSISASFRDLFDTRNFRGENFGPEFEQTFTRKRETQIILLTASYNLKAD</sequence>
<evidence type="ECO:0000256" key="5">
    <source>
        <dbReference type="ARBA" id="ARBA00023136"/>
    </source>
</evidence>
<dbReference type="InterPro" id="IPR012910">
    <property type="entry name" value="Plug_dom"/>
</dbReference>
<dbReference type="EMBL" id="CP129971">
    <property type="protein sequence ID" value="WMN10663.1"/>
    <property type="molecule type" value="Genomic_DNA"/>
</dbReference>
<keyword evidence="11" id="KW-0675">Receptor</keyword>
<evidence type="ECO:0000256" key="8">
    <source>
        <dbReference type="SAM" id="SignalP"/>
    </source>
</evidence>
<dbReference type="InterPro" id="IPR036942">
    <property type="entry name" value="Beta-barrel_TonB_sf"/>
</dbReference>
<gene>
    <name evidence="11" type="ORF">QYS49_35595</name>
</gene>
<evidence type="ECO:0000313" key="12">
    <source>
        <dbReference type="Proteomes" id="UP001230496"/>
    </source>
</evidence>
<keyword evidence="3 7" id="KW-1134">Transmembrane beta strand</keyword>
<keyword evidence="6 7" id="KW-0998">Cell outer membrane</keyword>
<dbReference type="SUPFAM" id="SSF49464">
    <property type="entry name" value="Carboxypeptidase regulatory domain-like"/>
    <property type="match status" value="1"/>
</dbReference>
<evidence type="ECO:0000256" key="4">
    <source>
        <dbReference type="ARBA" id="ARBA00022692"/>
    </source>
</evidence>
<keyword evidence="5 7" id="KW-0472">Membrane</keyword>
<evidence type="ECO:0000256" key="2">
    <source>
        <dbReference type="ARBA" id="ARBA00022448"/>
    </source>
</evidence>
<dbReference type="RefSeq" id="WP_308347033.1">
    <property type="nucleotide sequence ID" value="NZ_CP129971.1"/>
</dbReference>
<dbReference type="PANTHER" id="PTHR40980">
    <property type="entry name" value="PLUG DOMAIN-CONTAINING PROTEIN"/>
    <property type="match status" value="1"/>
</dbReference>
<keyword evidence="8" id="KW-0732">Signal</keyword>
<proteinExistence type="inferred from homology"/>
<accession>A0AA51N8Q1</accession>
<keyword evidence="12" id="KW-1185">Reference proteome</keyword>
<dbReference type="Pfam" id="PF14905">
    <property type="entry name" value="OMP_b-brl_3"/>
    <property type="match status" value="1"/>
</dbReference>
<dbReference type="PROSITE" id="PS52016">
    <property type="entry name" value="TONB_DEPENDENT_REC_3"/>
    <property type="match status" value="1"/>
</dbReference>
<dbReference type="GO" id="GO:0009279">
    <property type="term" value="C:cell outer membrane"/>
    <property type="evidence" value="ECO:0007669"/>
    <property type="project" value="UniProtKB-SubCell"/>
</dbReference>
<dbReference type="KEGG" id="msaa:QYS49_35595"/>
<evidence type="ECO:0000256" key="3">
    <source>
        <dbReference type="ARBA" id="ARBA00022452"/>
    </source>
</evidence>
<dbReference type="InterPro" id="IPR008969">
    <property type="entry name" value="CarboxyPept-like_regulatory"/>
</dbReference>
<organism evidence="11 12">
    <name type="scientific">Marivirga salinarum</name>
    <dbReference type="NCBI Taxonomy" id="3059078"/>
    <lineage>
        <taxon>Bacteria</taxon>
        <taxon>Pseudomonadati</taxon>
        <taxon>Bacteroidota</taxon>
        <taxon>Cytophagia</taxon>
        <taxon>Cytophagales</taxon>
        <taxon>Marivirgaceae</taxon>
        <taxon>Marivirga</taxon>
    </lineage>
</organism>
<protein>
    <submittedName>
        <fullName evidence="11">TonB-dependent receptor</fullName>
    </submittedName>
</protein>
<feature type="chain" id="PRO_5041328670" evidence="8">
    <location>
        <begin position="20"/>
        <end position="788"/>
    </location>
</feature>
<feature type="domain" description="TonB-dependent receptor plug" evidence="9">
    <location>
        <begin position="141"/>
        <end position="216"/>
    </location>
</feature>
<dbReference type="Gene3D" id="2.60.40.1120">
    <property type="entry name" value="Carboxypeptidase-like, regulatory domain"/>
    <property type="match status" value="1"/>
</dbReference>